<dbReference type="RefSeq" id="WP_146155322.1">
    <property type="nucleotide sequence ID" value="NZ_PVNK01000046.1"/>
</dbReference>
<dbReference type="EC" id="4.2.3.-" evidence="1"/>
<comment type="caution">
    <text evidence="3">The sequence shown here is derived from an EMBL/GenBank/DDBJ whole genome shotgun (WGS) entry which is preliminary data.</text>
</comment>
<keyword evidence="1" id="KW-0456">Lyase</keyword>
<keyword evidence="1" id="KW-0460">Magnesium</keyword>
<dbReference type="GO" id="GO:0046872">
    <property type="term" value="F:metal ion binding"/>
    <property type="evidence" value="ECO:0007669"/>
    <property type="project" value="UniProtKB-KW"/>
</dbReference>
<dbReference type="SUPFAM" id="SSF48576">
    <property type="entry name" value="Terpenoid synthases"/>
    <property type="match status" value="2"/>
</dbReference>
<comment type="cofactor">
    <cofactor evidence="1">
        <name>Mg(2+)</name>
        <dbReference type="ChEBI" id="CHEBI:18420"/>
    </cofactor>
</comment>
<proteinExistence type="inferred from homology"/>
<gene>
    <name evidence="3" type="primary">cyc2_1</name>
    <name evidence="3" type="ORF">ENSA5_08750</name>
</gene>
<dbReference type="InterPro" id="IPR034686">
    <property type="entry name" value="Terpene_cyclase-like_2"/>
</dbReference>
<feature type="compositionally biased region" description="Basic and acidic residues" evidence="2">
    <location>
        <begin position="763"/>
        <end position="789"/>
    </location>
</feature>
<feature type="region of interest" description="Disordered" evidence="2">
    <location>
        <begin position="743"/>
        <end position="789"/>
    </location>
</feature>
<dbReference type="InterPro" id="IPR008949">
    <property type="entry name" value="Isoprenoid_synthase_dom_sf"/>
</dbReference>
<dbReference type="GO" id="GO:0010333">
    <property type="term" value="F:terpene synthase activity"/>
    <property type="evidence" value="ECO:0007669"/>
    <property type="project" value="InterPro"/>
</dbReference>
<dbReference type="PANTHER" id="PTHR35201">
    <property type="entry name" value="TERPENE SYNTHASE"/>
    <property type="match status" value="1"/>
</dbReference>
<dbReference type="SFLD" id="SFLDS00005">
    <property type="entry name" value="Isoprenoid_Synthase_Type_I"/>
    <property type="match status" value="1"/>
</dbReference>
<evidence type="ECO:0000256" key="1">
    <source>
        <dbReference type="RuleBase" id="RU366034"/>
    </source>
</evidence>
<dbReference type="OrthoDB" id="2989600at2"/>
<accession>A0A2S9YGU0</accession>
<dbReference type="PANTHER" id="PTHR35201:SF4">
    <property type="entry name" value="BETA-PINACENE SYNTHASE-RELATED"/>
    <property type="match status" value="1"/>
</dbReference>
<protein>
    <recommendedName>
        <fullName evidence="1">Terpene synthase</fullName>
        <ecNumber evidence="1">4.2.3.-</ecNumber>
    </recommendedName>
</protein>
<dbReference type="Proteomes" id="UP000237968">
    <property type="component" value="Unassembled WGS sequence"/>
</dbReference>
<reference evidence="3 4" key="1">
    <citation type="submission" date="2018-03" db="EMBL/GenBank/DDBJ databases">
        <title>Draft Genome Sequences of the Obligatory Marine Myxobacteria Enhygromyxa salina SWB005.</title>
        <authorList>
            <person name="Poehlein A."/>
            <person name="Moghaddam J.A."/>
            <person name="Harms H."/>
            <person name="Alanjari M."/>
            <person name="Koenig G.M."/>
            <person name="Daniel R."/>
            <person name="Schaeberle T.F."/>
        </authorList>
    </citation>
    <scope>NUCLEOTIDE SEQUENCE [LARGE SCALE GENOMIC DNA]</scope>
    <source>
        <strain evidence="3 4">SWB005</strain>
    </source>
</reference>
<dbReference type="Pfam" id="PF19086">
    <property type="entry name" value="Terpene_syn_C_2"/>
    <property type="match status" value="2"/>
</dbReference>
<name>A0A2S9YGU0_9BACT</name>
<evidence type="ECO:0000313" key="3">
    <source>
        <dbReference type="EMBL" id="PRQ04309.1"/>
    </source>
</evidence>
<dbReference type="Gene3D" id="1.10.600.10">
    <property type="entry name" value="Farnesyl Diphosphate Synthase"/>
    <property type="match status" value="2"/>
</dbReference>
<evidence type="ECO:0000313" key="4">
    <source>
        <dbReference type="Proteomes" id="UP000237968"/>
    </source>
</evidence>
<organism evidence="3 4">
    <name type="scientific">Enhygromyxa salina</name>
    <dbReference type="NCBI Taxonomy" id="215803"/>
    <lineage>
        <taxon>Bacteria</taxon>
        <taxon>Pseudomonadati</taxon>
        <taxon>Myxococcota</taxon>
        <taxon>Polyangia</taxon>
        <taxon>Nannocystales</taxon>
        <taxon>Nannocystaceae</taxon>
        <taxon>Enhygromyxa</taxon>
    </lineage>
</organism>
<sequence length="789" mass="87499">MPAYELPPLYMPYPARLNPNVEATRTHTKAWAHEMGMLGSRAGEASSFTWDEASYDTHDYALLCAYTHPDLPPAELDLISDWYVWLFFFDDHFLETFKRGRDMAGGKEYLARIRAFMPLELQPQSSLPTPTNPVERGMAELWARTAPQTSISWRRRYIADTRDTLETVLWELSNISHGRVANPLEYVAMRRLVGGSLWAADLLERAAGIELSDTVVATRPLRVLQDTFADTVSLHNDLMSYQREVEDEGEKSNGVLVLEKFLGVGPQAAAKLANDVLSSRIHQFENTVVAELPLLFEQYALPPNQRLDVRRYANGLMTWLAGDYEWHFLSARYDGHGGHGGSARARQDPPRAACMGPTELGTSAALGLGPGEAGVAVRPRPPRPPQLRASALEDGEAGAPLARPNFYMPFEARLSPHVDTARERTRAWAMRVGMFDVGVWTAAKFEADDLPRLAGSVSPDASVDALTLISNWCAWTYFVNDYYVEVYKRRRDLSGAKVFSNRLQSFLSDAALPPTNPAERGLVELWPRSAANLPLDLRHAFAARIRSYVEGPLWEILNTIQDRTPDPIDYYEMRRTTGGSELALSFMQLGGALALPPEAELSPTMTGLIQAFCDVMPLRNDILSYDKELRDEGEFVNGVVVLQRVFDCDADQAAALTNSLVTARLEQFEHVVASSLPAMFEELELDGAARATVRQYVGRLEDWMAGELEWASTSGRFAEGVQPAKLLRAPAGLRTSVARVQAAARQAPPSATEHVPPNTAPDAPKRDAAQEHALRASVRRGSDPATPER</sequence>
<dbReference type="EMBL" id="PVNK01000046">
    <property type="protein sequence ID" value="PRQ04309.1"/>
    <property type="molecule type" value="Genomic_DNA"/>
</dbReference>
<comment type="similarity">
    <text evidence="1">Belongs to the terpene synthase family.</text>
</comment>
<keyword evidence="4" id="KW-1185">Reference proteome</keyword>
<dbReference type="AlphaFoldDB" id="A0A2S9YGU0"/>
<feature type="compositionally biased region" description="Low complexity" evidence="2">
    <location>
        <begin position="743"/>
        <end position="752"/>
    </location>
</feature>
<keyword evidence="1" id="KW-0479">Metal-binding</keyword>
<dbReference type="SFLD" id="SFLDG01020">
    <property type="entry name" value="Terpene_Cyclase_Like_2"/>
    <property type="match status" value="1"/>
</dbReference>
<evidence type="ECO:0000256" key="2">
    <source>
        <dbReference type="SAM" id="MobiDB-lite"/>
    </source>
</evidence>